<keyword evidence="13" id="KW-0333">Golgi apparatus</keyword>
<organism evidence="23 24">
    <name type="scientific">Acanthochromis polyacanthus</name>
    <name type="common">spiny chromis</name>
    <dbReference type="NCBI Taxonomy" id="80966"/>
    <lineage>
        <taxon>Eukaryota</taxon>
        <taxon>Metazoa</taxon>
        <taxon>Chordata</taxon>
        <taxon>Craniata</taxon>
        <taxon>Vertebrata</taxon>
        <taxon>Euteleostomi</taxon>
        <taxon>Actinopterygii</taxon>
        <taxon>Neopterygii</taxon>
        <taxon>Teleostei</taxon>
        <taxon>Neoteleostei</taxon>
        <taxon>Acanthomorphata</taxon>
        <taxon>Ovalentaria</taxon>
        <taxon>Pomacentridae</taxon>
        <taxon>Acanthochromis</taxon>
    </lineage>
</organism>
<dbReference type="InterPro" id="IPR045192">
    <property type="entry name" value="AP180-like"/>
</dbReference>
<evidence type="ECO:0000256" key="21">
    <source>
        <dbReference type="SAM" id="Coils"/>
    </source>
</evidence>
<dbReference type="FunFam" id="1.20.58.150:FF:000001">
    <property type="entry name" value="phosphatidylinositol-binding clathrin assembly protein-like isoform X1"/>
    <property type="match status" value="1"/>
</dbReference>
<evidence type="ECO:0000256" key="20">
    <source>
        <dbReference type="ARBA" id="ARBA00068054"/>
    </source>
</evidence>
<dbReference type="GO" id="GO:0005545">
    <property type="term" value="F:1-phosphatidylinositol binding"/>
    <property type="evidence" value="ECO:0007669"/>
    <property type="project" value="InterPro"/>
</dbReference>
<evidence type="ECO:0000256" key="5">
    <source>
        <dbReference type="ARBA" id="ARBA00004600"/>
    </source>
</evidence>
<evidence type="ECO:0000256" key="16">
    <source>
        <dbReference type="ARBA" id="ARBA00023242"/>
    </source>
</evidence>
<dbReference type="PANTHER" id="PTHR22951">
    <property type="entry name" value="CLATHRIN ASSEMBLY PROTEIN"/>
    <property type="match status" value="1"/>
</dbReference>
<dbReference type="GO" id="GO:0005634">
    <property type="term" value="C:nucleus"/>
    <property type="evidence" value="ECO:0007669"/>
    <property type="project" value="UniProtKB-SubCell"/>
</dbReference>
<evidence type="ECO:0000256" key="12">
    <source>
        <dbReference type="ARBA" id="ARBA00022990"/>
    </source>
</evidence>
<evidence type="ECO:0000256" key="13">
    <source>
        <dbReference type="ARBA" id="ARBA00023034"/>
    </source>
</evidence>
<keyword evidence="24" id="KW-1185">Reference proteome</keyword>
<dbReference type="GO" id="GO:0005794">
    <property type="term" value="C:Golgi apparatus"/>
    <property type="evidence" value="ECO:0007669"/>
    <property type="project" value="UniProtKB-SubCell"/>
</dbReference>
<evidence type="ECO:0000256" key="14">
    <source>
        <dbReference type="ARBA" id="ARBA00023136"/>
    </source>
</evidence>
<evidence type="ECO:0000256" key="1">
    <source>
        <dbReference type="ARBA" id="ARBA00004123"/>
    </source>
</evidence>
<dbReference type="GO" id="GO:0032050">
    <property type="term" value="F:clathrin heavy chain binding"/>
    <property type="evidence" value="ECO:0007669"/>
    <property type="project" value="TreeGrafter"/>
</dbReference>
<dbReference type="CDD" id="cd16985">
    <property type="entry name" value="ANTH_N_AP180"/>
    <property type="match status" value="1"/>
</dbReference>
<evidence type="ECO:0000256" key="17">
    <source>
        <dbReference type="ARBA" id="ARBA00023329"/>
    </source>
</evidence>
<dbReference type="PANTHER" id="PTHR22951:SF16">
    <property type="entry name" value="PHOSPHATIDYLINOSITOL-BINDING CLATHRIN ASSEMBLY PROTEIN"/>
    <property type="match status" value="1"/>
</dbReference>
<proteinExistence type="inferred from homology"/>
<accession>A0A3Q1G1B9</accession>
<evidence type="ECO:0000256" key="18">
    <source>
        <dbReference type="ARBA" id="ARBA00055144"/>
    </source>
</evidence>
<feature type="coiled-coil region" evidence="21">
    <location>
        <begin position="321"/>
        <end position="348"/>
    </location>
</feature>
<name>A0A3Q1G1B9_9TELE</name>
<keyword evidence="12" id="KW-0007">Acetylation</keyword>
<dbReference type="PROSITE" id="PS50942">
    <property type="entry name" value="ENTH"/>
    <property type="match status" value="1"/>
</dbReference>
<dbReference type="Gene3D" id="1.20.58.150">
    <property type="entry name" value="ANTH domain"/>
    <property type="match status" value="1"/>
</dbReference>
<keyword evidence="15" id="KW-0168">Coated pit</keyword>
<keyword evidence="11" id="KW-0832">Ubl conjugation</keyword>
<evidence type="ECO:0000256" key="8">
    <source>
        <dbReference type="ARBA" id="ARBA00022499"/>
    </source>
</evidence>
<sequence>MSGQSITDRITAAQHSVTGSAVSKTVCKATTHEIMGPKKKHLDYLIHCTNEMNVNIPQLADSLFERTTNTSWVVVFKSLITTHHLMVYGNERFVQYLASRNTLFNLSNFLDKSGLQGYDMSTFIRRYSRYLNEKAVSYRQVAFDFTKVKRGVDGVMRTMNTEKLLKTIPIIQNQMDALLDFNVNANELTNGVINAAFMLLFKDSIRLFAAYNEGIINLLEKYFDMKKTQCKEGLDIYKKFLTRMTRISEFLKVAEQVGIDRGDIPDLSQAPSSLLEALEQHLASLEGKKVKDSTAASRASTLSNAVSSLASTGMSFTKVDEREKQAALEEEQARLKALKEQRLKELSKRPSFATTDTSPISTTGGTISTAPAIDLFSTPSCSNGAVKMESDLFDLQSTFQPSMQSGSTGLPAATPWAGKEPPPNHICVVLDFGFILFVLSDITGGILKPTLAGSNQPSSLQPEKLVSDDLDSSLANLVGNLGIGNGTMKNDIHWSQPGEKRMTGGTNWQPKAAPTTTWNPVSMPPSIMAFPATTPTGMMGYGMPPQMGSMGMMNPPTMMYSQPVMRPPNPFGSVSSAQMQFM</sequence>
<dbReference type="InterPro" id="IPR011417">
    <property type="entry name" value="ANTH_dom"/>
</dbReference>
<evidence type="ECO:0000313" key="24">
    <source>
        <dbReference type="Proteomes" id="UP000257200"/>
    </source>
</evidence>
<dbReference type="Gene3D" id="1.25.40.90">
    <property type="match status" value="1"/>
</dbReference>
<reference evidence="23" key="1">
    <citation type="submission" date="2025-08" db="UniProtKB">
        <authorList>
            <consortium name="Ensembl"/>
        </authorList>
    </citation>
    <scope>IDENTIFICATION</scope>
</reference>
<comment type="subunit">
    <text evidence="19">Binds to clathrin; involves primarily the C-terminal sequences, but the full-length protein is required for full binding capacity. Binds phosphatidylinositol 4,5- bisphosphate. Interacts with PIMREG; this interaction may change the subcellular location into the nucleus. Interacts with AP2A1 (via its alpha-appendage domain). Interacts (via N-terminus) with VAMP2; VAMP3; VAMP7 and VAMP8 (Via N-terminus). Interacts with LC3/MAP1LC3A.</text>
</comment>
<comment type="similarity">
    <text evidence="6">Belongs to the PICALM/SNAP91 family.</text>
</comment>
<dbReference type="Pfam" id="PF07651">
    <property type="entry name" value="ANTH"/>
    <property type="match status" value="1"/>
</dbReference>
<dbReference type="GO" id="GO:0005905">
    <property type="term" value="C:clathrin-coated pit"/>
    <property type="evidence" value="ECO:0007669"/>
    <property type="project" value="UniProtKB-SubCell"/>
</dbReference>
<dbReference type="GO" id="GO:0030136">
    <property type="term" value="C:clathrin-coated vesicle"/>
    <property type="evidence" value="ECO:0007669"/>
    <property type="project" value="UniProtKB-SubCell"/>
</dbReference>
<dbReference type="GO" id="GO:0008021">
    <property type="term" value="C:synaptic vesicle"/>
    <property type="evidence" value="ECO:0007669"/>
    <property type="project" value="TreeGrafter"/>
</dbReference>
<evidence type="ECO:0000256" key="6">
    <source>
        <dbReference type="ARBA" id="ARBA00008011"/>
    </source>
</evidence>
<evidence type="ECO:0000256" key="7">
    <source>
        <dbReference type="ARBA" id="ARBA00022475"/>
    </source>
</evidence>
<dbReference type="SMART" id="SM00273">
    <property type="entry name" value="ENTH"/>
    <property type="match status" value="1"/>
</dbReference>
<dbReference type="GeneTree" id="ENSGT00950000183068"/>
<evidence type="ECO:0000256" key="2">
    <source>
        <dbReference type="ARBA" id="ARBA00004132"/>
    </source>
</evidence>
<dbReference type="Ensembl" id="ENSAPOT00000008755.1">
    <property type="protein sequence ID" value="ENSAPOP00000024431.1"/>
    <property type="gene ID" value="ENSAPOG00000007034.1"/>
</dbReference>
<keyword evidence="17" id="KW-0968">Cytoplasmic vesicle</keyword>
<keyword evidence="16" id="KW-0539">Nucleus</keyword>
<dbReference type="Proteomes" id="UP000257200">
    <property type="component" value="Unplaced"/>
</dbReference>
<reference evidence="23" key="2">
    <citation type="submission" date="2025-09" db="UniProtKB">
        <authorList>
            <consortium name="Ensembl"/>
        </authorList>
    </citation>
    <scope>IDENTIFICATION</scope>
</reference>
<evidence type="ECO:0000256" key="4">
    <source>
        <dbReference type="ARBA" id="ARBA00004555"/>
    </source>
</evidence>
<evidence type="ECO:0000256" key="9">
    <source>
        <dbReference type="ARBA" id="ARBA00022553"/>
    </source>
</evidence>
<feature type="domain" description="ENTH" evidence="22">
    <location>
        <begin position="14"/>
        <end position="145"/>
    </location>
</feature>
<keyword evidence="14" id="KW-0472">Membrane</keyword>
<keyword evidence="9" id="KW-0597">Phosphoprotein</keyword>
<dbReference type="GO" id="GO:0098894">
    <property type="term" value="C:extrinsic component of presynaptic endocytic zone membrane"/>
    <property type="evidence" value="ECO:0007669"/>
    <property type="project" value="TreeGrafter"/>
</dbReference>
<dbReference type="InterPro" id="IPR008942">
    <property type="entry name" value="ENTH_VHS"/>
</dbReference>
<keyword evidence="10" id="KW-0254">Endocytosis</keyword>
<evidence type="ECO:0000256" key="10">
    <source>
        <dbReference type="ARBA" id="ARBA00022583"/>
    </source>
</evidence>
<evidence type="ECO:0000256" key="3">
    <source>
        <dbReference type="ARBA" id="ARBA00004236"/>
    </source>
</evidence>
<evidence type="ECO:0000256" key="19">
    <source>
        <dbReference type="ARBA" id="ARBA00061829"/>
    </source>
</evidence>
<comment type="subcellular location">
    <subcellularLocation>
        <location evidence="3">Cell membrane</location>
    </subcellularLocation>
    <subcellularLocation>
        <location evidence="2">Cytoplasmic vesicle</location>
        <location evidence="2">Clathrin-coated vesicle</location>
    </subcellularLocation>
    <subcellularLocation>
        <location evidence="4">Golgi apparatus</location>
    </subcellularLocation>
    <subcellularLocation>
        <location evidence="5">Membrane</location>
        <location evidence="5">Clathrin-coated pit</location>
    </subcellularLocation>
    <subcellularLocation>
        <location evidence="1">Nucleus</location>
    </subcellularLocation>
</comment>
<protein>
    <recommendedName>
        <fullName evidence="20">Phosphatidylinositol-binding clathrin assembly protein</fullName>
    </recommendedName>
</protein>
<dbReference type="InterPro" id="IPR014712">
    <property type="entry name" value="ANTH_dom_sf"/>
</dbReference>
<comment type="function">
    <text evidence="18">Cytoplasmic adapter protein that plays a critical role in clathrin-mediated endocytosis which is important in processes such as internalization of cell receptors, synaptic transmission or removal of apoptotic cells. Recruits AP-2 and attaches clathrin triskelions to the cytoplasmic side of plasma membrane leading to clathrin-coated vesicles (CCVs) assembly. Furthermore, regulates clathrin-coated vesicle size and maturation by directly sensing and driving membrane curvature. In addition to binding to clathrin, mediates the endocytosis of small R-SNARES (Soluble NSF Attachment Protein REceptors) between plasma membranes and endosomes including VAMP2, VAMP3, VAMP4, VAMP7 or VAMP8. In turn, PICALM-dependent SNARE endocytosis is required for the formation and maturation of autophagic precursors. Modulates thereby autophagy and the turnover of autophagy substrates such as MAPT/TAU or amyloid precursor protein cleaved C-terminal fragment (APP-CTF).</text>
</comment>
<dbReference type="FunFam" id="1.25.40.90:FF:000001">
    <property type="entry name" value="phosphatidylinositol-binding clathrin assembly protein-like isoform X1"/>
    <property type="match status" value="1"/>
</dbReference>
<evidence type="ECO:0000256" key="11">
    <source>
        <dbReference type="ARBA" id="ARBA00022843"/>
    </source>
</evidence>
<dbReference type="GO" id="GO:0016185">
    <property type="term" value="P:synaptic vesicle budding from presynaptic endocytic zone membrane"/>
    <property type="evidence" value="ECO:0007669"/>
    <property type="project" value="TreeGrafter"/>
</dbReference>
<dbReference type="GO" id="GO:0000149">
    <property type="term" value="F:SNARE binding"/>
    <property type="evidence" value="ECO:0007669"/>
    <property type="project" value="TreeGrafter"/>
</dbReference>
<dbReference type="GO" id="GO:0048268">
    <property type="term" value="P:clathrin coat assembly"/>
    <property type="evidence" value="ECO:0007669"/>
    <property type="project" value="InterPro"/>
</dbReference>
<keyword evidence="21" id="KW-0175">Coiled coil</keyword>
<dbReference type="GO" id="GO:0005546">
    <property type="term" value="F:phosphatidylinositol-4,5-bisphosphate binding"/>
    <property type="evidence" value="ECO:0007669"/>
    <property type="project" value="TreeGrafter"/>
</dbReference>
<evidence type="ECO:0000256" key="15">
    <source>
        <dbReference type="ARBA" id="ARBA00023176"/>
    </source>
</evidence>
<dbReference type="InterPro" id="IPR013809">
    <property type="entry name" value="ENTH"/>
</dbReference>
<evidence type="ECO:0000259" key="22">
    <source>
        <dbReference type="PROSITE" id="PS50942"/>
    </source>
</evidence>
<evidence type="ECO:0000313" key="23">
    <source>
        <dbReference type="Ensembl" id="ENSAPOP00000024431.1"/>
    </source>
</evidence>
<dbReference type="SUPFAM" id="SSF89009">
    <property type="entry name" value="GAT-like domain"/>
    <property type="match status" value="1"/>
</dbReference>
<keyword evidence="8" id="KW-1017">Isopeptide bond</keyword>
<dbReference type="SUPFAM" id="SSF48464">
    <property type="entry name" value="ENTH/VHS domain"/>
    <property type="match status" value="1"/>
</dbReference>
<dbReference type="AlphaFoldDB" id="A0A3Q1G1B9"/>
<keyword evidence="7" id="KW-1003">Cell membrane</keyword>
<dbReference type="GO" id="GO:0072583">
    <property type="term" value="P:clathrin-dependent endocytosis"/>
    <property type="evidence" value="ECO:0007669"/>
    <property type="project" value="InterPro"/>
</dbReference>